<feature type="transmembrane region" description="Helical" evidence="8">
    <location>
        <begin position="320"/>
        <end position="338"/>
    </location>
</feature>
<keyword evidence="3" id="KW-1003">Cell membrane</keyword>
<keyword evidence="10" id="KW-0808">Transferase</keyword>
<dbReference type="EMBL" id="CP136137">
    <property type="protein sequence ID" value="WYY08339.1"/>
    <property type="molecule type" value="Genomic_DNA"/>
</dbReference>
<organism evidence="10 11">
    <name type="scientific">Gordonia hydrophobica</name>
    <dbReference type="NCBI Taxonomy" id="40516"/>
    <lineage>
        <taxon>Bacteria</taxon>
        <taxon>Bacillati</taxon>
        <taxon>Actinomycetota</taxon>
        <taxon>Actinomycetes</taxon>
        <taxon>Mycobacteriales</taxon>
        <taxon>Gordoniaceae</taxon>
        <taxon>Gordonia</taxon>
    </lineage>
</organism>
<evidence type="ECO:0000256" key="1">
    <source>
        <dbReference type="ARBA" id="ARBA00004651"/>
    </source>
</evidence>
<evidence type="ECO:0000313" key="10">
    <source>
        <dbReference type="EMBL" id="WYY08339.1"/>
    </source>
</evidence>
<evidence type="ECO:0000256" key="6">
    <source>
        <dbReference type="ARBA" id="ARBA00023136"/>
    </source>
</evidence>
<feature type="transmembrane region" description="Helical" evidence="8">
    <location>
        <begin position="382"/>
        <end position="406"/>
    </location>
</feature>
<dbReference type="Proteomes" id="UP001479933">
    <property type="component" value="Chromosome"/>
</dbReference>
<feature type="region of interest" description="Disordered" evidence="7">
    <location>
        <begin position="1"/>
        <end position="51"/>
    </location>
</feature>
<keyword evidence="5 8" id="KW-1133">Transmembrane helix</keyword>
<evidence type="ECO:0000256" key="8">
    <source>
        <dbReference type="SAM" id="Phobius"/>
    </source>
</evidence>
<feature type="transmembrane region" description="Helical" evidence="8">
    <location>
        <begin position="93"/>
        <end position="111"/>
    </location>
</feature>
<keyword evidence="4 8" id="KW-0812">Transmembrane</keyword>
<accession>A0ABZ2U708</accession>
<evidence type="ECO:0000256" key="3">
    <source>
        <dbReference type="ARBA" id="ARBA00022475"/>
    </source>
</evidence>
<gene>
    <name evidence="10" type="ORF">RVF87_04490</name>
</gene>
<feature type="domain" description="Acyltransferase 3" evidence="9">
    <location>
        <begin position="54"/>
        <end position="402"/>
    </location>
</feature>
<proteinExistence type="inferred from homology"/>
<feature type="transmembrane region" description="Helical" evidence="8">
    <location>
        <begin position="359"/>
        <end position="376"/>
    </location>
</feature>
<reference evidence="10 11" key="1">
    <citation type="journal article" date="2023" name="Virus Evol.">
        <title>Computational host range prediction-The good, the bad, and the ugly.</title>
        <authorList>
            <person name="Howell A.A."/>
            <person name="Versoza C.J."/>
            <person name="Pfeifer S.P."/>
        </authorList>
    </citation>
    <scope>NUCLEOTIDE SEQUENCE [LARGE SCALE GENOMIC DNA]</scope>
    <source>
        <strain evidence="10 11">1610/1b</strain>
    </source>
</reference>
<dbReference type="Pfam" id="PF01757">
    <property type="entry name" value="Acyl_transf_3"/>
    <property type="match status" value="1"/>
</dbReference>
<evidence type="ECO:0000256" key="2">
    <source>
        <dbReference type="ARBA" id="ARBA00007400"/>
    </source>
</evidence>
<feature type="transmembrane region" description="Helical" evidence="8">
    <location>
        <begin position="279"/>
        <end position="300"/>
    </location>
</feature>
<feature type="transmembrane region" description="Helical" evidence="8">
    <location>
        <begin position="244"/>
        <end position="267"/>
    </location>
</feature>
<name>A0ABZ2U708_9ACTN</name>
<evidence type="ECO:0000259" key="9">
    <source>
        <dbReference type="Pfam" id="PF01757"/>
    </source>
</evidence>
<dbReference type="GO" id="GO:0016746">
    <property type="term" value="F:acyltransferase activity"/>
    <property type="evidence" value="ECO:0007669"/>
    <property type="project" value="UniProtKB-KW"/>
</dbReference>
<keyword evidence="10" id="KW-0012">Acyltransferase</keyword>
<dbReference type="EC" id="2.3.1.-" evidence="10"/>
<sequence>MTGSPVVETKAKIEDATDRVTDDAGTRSATGEAAAADASETRPAPKKKGGGHLHQIDFVRLFTFGGVILDHVILGMAPITAMAAQGVGLMLRYTRYCFFALTGFVLTYQYRNRELHAPTFWRRRYKLIGLPFLVWSLFYWLNRHYQRGGLDAIGDIFADGASERLALKSLVYDLATGNAAYHLYFLSVSMQIYLVFPAVLWVIKRTWGYHRYLLAVSGTFHIWLLFHMVRPPLEIFQSGVLGLIWRYLGVTLFPYQFFILLGCLAAYHFDAFGAFMRRFRGPLVGLSIVTIVVTLIYFVINVNGGEEMFRATNVFMVHNSFMFVGIIIILYICGTIWQERRHPGSGPDKVMQTAADRSFGIYLAHVIVLSTVLQISREHLDAPLWLNLLATYAVTVVVTVFLVEVLRRSPISLVTTGRERIDWRIQRWGRSAFVAVIGGAIGFAIYETVGTRLGFLITAVSALLLLSAIVVGIKQSNAAHDSKPVKA</sequence>
<comment type="similarity">
    <text evidence="2">Belongs to the acyltransferase 3 family.</text>
</comment>
<dbReference type="InterPro" id="IPR002656">
    <property type="entry name" value="Acyl_transf_3_dom"/>
</dbReference>
<evidence type="ECO:0000256" key="5">
    <source>
        <dbReference type="ARBA" id="ARBA00022989"/>
    </source>
</evidence>
<feature type="transmembrane region" description="Helical" evidence="8">
    <location>
        <begin position="452"/>
        <end position="473"/>
    </location>
</feature>
<feature type="compositionally biased region" description="Basic and acidic residues" evidence="7">
    <location>
        <begin position="9"/>
        <end position="25"/>
    </location>
</feature>
<feature type="transmembrane region" description="Helical" evidence="8">
    <location>
        <begin position="123"/>
        <end position="141"/>
    </location>
</feature>
<comment type="subcellular location">
    <subcellularLocation>
        <location evidence="1">Cell membrane</location>
        <topology evidence="1">Multi-pass membrane protein</topology>
    </subcellularLocation>
</comment>
<feature type="transmembrane region" description="Helical" evidence="8">
    <location>
        <begin position="212"/>
        <end position="229"/>
    </location>
</feature>
<protein>
    <submittedName>
        <fullName evidence="10">Acyltransferase</fullName>
        <ecNumber evidence="10">2.3.1.-</ecNumber>
    </submittedName>
</protein>
<feature type="compositionally biased region" description="Low complexity" evidence="7">
    <location>
        <begin position="26"/>
        <end position="42"/>
    </location>
</feature>
<dbReference type="PANTHER" id="PTHR40074">
    <property type="entry name" value="O-ACETYLTRANSFERASE WECH"/>
    <property type="match status" value="1"/>
</dbReference>
<feature type="transmembrane region" description="Helical" evidence="8">
    <location>
        <begin position="427"/>
        <end position="446"/>
    </location>
</feature>
<dbReference type="PANTHER" id="PTHR40074:SF2">
    <property type="entry name" value="O-ACETYLTRANSFERASE WECH"/>
    <property type="match status" value="1"/>
</dbReference>
<evidence type="ECO:0000313" key="11">
    <source>
        <dbReference type="Proteomes" id="UP001479933"/>
    </source>
</evidence>
<evidence type="ECO:0000256" key="7">
    <source>
        <dbReference type="SAM" id="MobiDB-lite"/>
    </source>
</evidence>
<keyword evidence="6 8" id="KW-0472">Membrane</keyword>
<dbReference type="RefSeq" id="WP_169802454.1">
    <property type="nucleotide sequence ID" value="NZ_CP136137.1"/>
</dbReference>
<keyword evidence="11" id="KW-1185">Reference proteome</keyword>
<feature type="transmembrane region" description="Helical" evidence="8">
    <location>
        <begin position="181"/>
        <end position="203"/>
    </location>
</feature>
<evidence type="ECO:0000256" key="4">
    <source>
        <dbReference type="ARBA" id="ARBA00022692"/>
    </source>
</evidence>
<feature type="transmembrane region" description="Helical" evidence="8">
    <location>
        <begin position="58"/>
        <end position="81"/>
    </location>
</feature>